<dbReference type="Proteomes" id="UP000217209">
    <property type="component" value="Chromosome"/>
</dbReference>
<organism evidence="2 3">
    <name type="scientific">Corynebacterium glaucum</name>
    <dbReference type="NCBI Taxonomy" id="187491"/>
    <lineage>
        <taxon>Bacteria</taxon>
        <taxon>Bacillati</taxon>
        <taxon>Actinomycetota</taxon>
        <taxon>Actinomycetes</taxon>
        <taxon>Mycobacteriales</taxon>
        <taxon>Corynebacteriaceae</taxon>
        <taxon>Corynebacterium</taxon>
    </lineage>
</organism>
<reference evidence="2 3" key="1">
    <citation type="submission" date="2016-12" db="EMBL/GenBank/DDBJ databases">
        <authorList>
            <person name="Song W.-J."/>
            <person name="Kurnit D.M."/>
        </authorList>
    </citation>
    <scope>NUCLEOTIDE SEQUENCE [LARGE SCALE GENOMIC DNA]</scope>
    <source>
        <strain evidence="2 3">DSM 30827</strain>
    </source>
</reference>
<sequence>MRGFLEAAALAAAGIAISITLSATLAGCGGFGDGDGGEVAVDKRPGAGASALADSDPERRAADRDHPDLIPPGTYFYREDEASDLDTVRVTVNENWCNFTYSPGGAQVFTTACTLLPERQQAIVAGDVYDRDGELMAADGEFLFAYENATSAGFELHVNEDEFVRLNRRG</sequence>
<feature type="region of interest" description="Disordered" evidence="1">
    <location>
        <begin position="47"/>
        <end position="67"/>
    </location>
</feature>
<gene>
    <name evidence="2" type="ORF">CGLAU_00610</name>
</gene>
<evidence type="ECO:0000313" key="3">
    <source>
        <dbReference type="Proteomes" id="UP000217209"/>
    </source>
</evidence>
<dbReference type="KEGG" id="cgv:CGLAU_00610"/>
<keyword evidence="3" id="KW-1185">Reference proteome</keyword>
<evidence type="ECO:0000256" key="1">
    <source>
        <dbReference type="SAM" id="MobiDB-lite"/>
    </source>
</evidence>
<protein>
    <recommendedName>
        <fullName evidence="4">Lipoprotein</fullName>
    </recommendedName>
</protein>
<proteinExistence type="predicted"/>
<name>A0A1Q2HTH6_9CORY</name>
<dbReference type="RefSeq" id="WP_157731220.1">
    <property type="nucleotide sequence ID" value="NZ_CALTZW010000012.1"/>
</dbReference>
<dbReference type="AlphaFoldDB" id="A0A1Q2HTH6"/>
<dbReference type="EMBL" id="CP019688">
    <property type="protein sequence ID" value="AQQ14120.1"/>
    <property type="molecule type" value="Genomic_DNA"/>
</dbReference>
<accession>A0A1Q2HTH6</accession>
<evidence type="ECO:0008006" key="4">
    <source>
        <dbReference type="Google" id="ProtNLM"/>
    </source>
</evidence>
<evidence type="ECO:0000313" key="2">
    <source>
        <dbReference type="EMBL" id="AQQ14120.1"/>
    </source>
</evidence>
<feature type="compositionally biased region" description="Basic and acidic residues" evidence="1">
    <location>
        <begin position="56"/>
        <end position="67"/>
    </location>
</feature>